<dbReference type="Proteomes" id="UP000035682">
    <property type="component" value="Unplaced"/>
</dbReference>
<protein>
    <submittedName>
        <fullName evidence="2 4">Uncharacterized protein</fullName>
    </submittedName>
</protein>
<dbReference type="GeneID" id="36383575"/>
<reference evidence="4" key="3">
    <citation type="submission" date="2020-12" db="UniProtKB">
        <authorList>
            <consortium name="WormBaseParasite"/>
        </authorList>
    </citation>
    <scope>IDENTIFICATION</scope>
</reference>
<keyword evidence="3" id="KW-1185">Reference proteome</keyword>
<reference evidence="3" key="2">
    <citation type="submission" date="2014-09" db="EMBL/GenBank/DDBJ databases">
        <authorList>
            <person name="Martin A.A."/>
        </authorList>
    </citation>
    <scope>NUCLEOTIDE SEQUENCE</scope>
    <source>
        <strain evidence="3">ED321</strain>
    </source>
</reference>
<name>A0A090LN08_STRRB</name>
<keyword evidence="1" id="KW-0812">Transmembrane</keyword>
<accession>A0A090LN08</accession>
<dbReference type="RefSeq" id="XP_024510391.1">
    <property type="nucleotide sequence ID" value="XM_024644876.1"/>
</dbReference>
<evidence type="ECO:0000256" key="1">
    <source>
        <dbReference type="SAM" id="Phobius"/>
    </source>
</evidence>
<evidence type="ECO:0000313" key="4">
    <source>
        <dbReference type="WBParaSite" id="SRAE_X000052200.1"/>
    </source>
</evidence>
<sequence>MYLFNFFFNSIFLSSIFLISNGFRYHCIGKNNRPPCFIDVIPQEPAFRNIICKVIHSRKCQLIKSYMNLAENNLLKLEDINKVLKDIIKKREVEMICALLRVYYKYPTYVKLHLSQHYFGSPGTRIMFSNGKYSLK</sequence>
<dbReference type="WBParaSite" id="SRAE_X000052200.1">
    <property type="protein sequence ID" value="SRAE_X000052200.1"/>
    <property type="gene ID" value="WBGene00266081"/>
</dbReference>
<reference evidence="2" key="1">
    <citation type="submission" date="2014-09" db="EMBL/GenBank/DDBJ databases">
        <authorList>
            <person name="Aslett A.Martin."/>
        </authorList>
    </citation>
    <scope>NUCLEOTIDE SEQUENCE</scope>
    <source>
        <strain evidence="2">ED321 Heterogonic</strain>
    </source>
</reference>
<dbReference type="WormBase" id="SRAE_X000052200">
    <property type="protein sequence ID" value="SRP05047"/>
    <property type="gene ID" value="WBGene00266081"/>
</dbReference>
<keyword evidence="1" id="KW-0472">Membrane</keyword>
<organism evidence="2">
    <name type="scientific">Strongyloides ratti</name>
    <name type="common">Parasitic roundworm</name>
    <dbReference type="NCBI Taxonomy" id="34506"/>
    <lineage>
        <taxon>Eukaryota</taxon>
        <taxon>Metazoa</taxon>
        <taxon>Ecdysozoa</taxon>
        <taxon>Nematoda</taxon>
        <taxon>Chromadorea</taxon>
        <taxon>Rhabditida</taxon>
        <taxon>Tylenchina</taxon>
        <taxon>Panagrolaimomorpha</taxon>
        <taxon>Strongyloidoidea</taxon>
        <taxon>Strongyloididae</taxon>
        <taxon>Strongyloides</taxon>
    </lineage>
</organism>
<keyword evidence="1" id="KW-1133">Transmembrane helix</keyword>
<proteinExistence type="predicted"/>
<dbReference type="AlphaFoldDB" id="A0A090LN08"/>
<dbReference type="CTD" id="36383575"/>
<feature type="transmembrane region" description="Helical" evidence="1">
    <location>
        <begin position="6"/>
        <end position="23"/>
    </location>
</feature>
<evidence type="ECO:0000313" key="3">
    <source>
        <dbReference type="Proteomes" id="UP000035682"/>
    </source>
</evidence>
<evidence type="ECO:0000313" key="5">
    <source>
        <dbReference type="WormBase" id="SRAE_X000052200"/>
    </source>
</evidence>
<gene>
    <name evidence="2 4 5" type="ORF">SRAE_X000052200</name>
</gene>
<evidence type="ECO:0000313" key="2">
    <source>
        <dbReference type="EMBL" id="CEF71195.2"/>
    </source>
</evidence>
<dbReference type="EMBL" id="LN609530">
    <property type="protein sequence ID" value="CEF71195.2"/>
    <property type="molecule type" value="Genomic_DNA"/>
</dbReference>